<dbReference type="GO" id="GO:0005886">
    <property type="term" value="C:plasma membrane"/>
    <property type="evidence" value="ECO:0007669"/>
    <property type="project" value="UniProtKB-SubCell"/>
</dbReference>
<keyword evidence="6" id="KW-1185">Reference proteome</keyword>
<feature type="region of interest" description="Disordered" evidence="2">
    <location>
        <begin position="398"/>
        <end position="417"/>
    </location>
</feature>
<name>A0ABD5RQI6_9EURY</name>
<feature type="compositionally biased region" description="Acidic residues" evidence="2">
    <location>
        <begin position="522"/>
        <end position="613"/>
    </location>
</feature>
<feature type="domain" description="Peptidase C-terminal archaeal/bacterial" evidence="4">
    <location>
        <begin position="192"/>
        <end position="264"/>
    </location>
</feature>
<dbReference type="EMBL" id="JBHSQH010000001">
    <property type="protein sequence ID" value="MFC5972771.1"/>
    <property type="molecule type" value="Genomic_DNA"/>
</dbReference>
<dbReference type="AlphaFoldDB" id="A0ABD5RQI6"/>
<accession>A0ABD5RQI6</accession>
<keyword evidence="1" id="KW-0732">Signal</keyword>
<reference evidence="5 6" key="1">
    <citation type="journal article" date="2019" name="Int. J. Syst. Evol. Microbiol.">
        <title>The Global Catalogue of Microorganisms (GCM) 10K type strain sequencing project: providing services to taxonomists for standard genome sequencing and annotation.</title>
        <authorList>
            <consortium name="The Broad Institute Genomics Platform"/>
            <consortium name="The Broad Institute Genome Sequencing Center for Infectious Disease"/>
            <person name="Wu L."/>
            <person name="Ma J."/>
        </authorList>
    </citation>
    <scope>NUCLEOTIDE SEQUENCE [LARGE SCALE GENOMIC DNA]</scope>
    <source>
        <strain evidence="5 6">CGMCC 1.12543</strain>
    </source>
</reference>
<evidence type="ECO:0000259" key="4">
    <source>
        <dbReference type="Pfam" id="PF04151"/>
    </source>
</evidence>
<evidence type="ECO:0000256" key="3">
    <source>
        <dbReference type="SAM" id="Phobius"/>
    </source>
</evidence>
<sequence>MRSRRPADRPDSPRVRTALPRIAALVFALVVVTGSAVGAASVAASPTLQESGDEDPQSVELGSEVTDTLDVDDSIDVFTFDVEQGDYVRVDFLAGTPDVTGATLYGPSGAELDSAAGGPDTVLLGGQAPEDGQYSVEFTYSGTRPSSDPLEYTFSVQRSAPDSYESNDGIDSAAGLSEPGTVDATLGGSDDDYYAISAAEGATIAASIDKPNVITNGFALEILDGDGNVLAESSARCTPGTTCGPADLSATAPEDGEYYVHVTGGITGFNDYSLTTDFQSPSQQSGQDGDGDPRPVETGTEYTETLDTSDSTDAFTFDAEQGDYIRTDFQVGSPDTVEATLYGPSGDAIDSADGYVETVLVGGQAPESGEYRVEFTYSGDRPSDDPEDYDFTVNVASPDQYESNDDPGAATSLSSGSADAVLGEGDDDYYVVSAAEGSTIAASIDKPSVITNAFTLQVLDDGGNVLAESSARCTPGTFCDPEDLSVTAPEDGEYYVLVTGGITGYSDYSLSVDSEAPTQDTETPDDTETTESPDESTETPDDTTEAPDDTETPDESTETPDETDSPDDTTEAPDSDQGDSDDSGSSDDTSDSTDDSGTDDTTDESDDSTETPDETIGSPDSDQSSSDQGDSDDTSDSTDDSDSSGDDATDDGSDGSDTSSDSDDTDSDTSSDSDGASTGDDDSSDDTADDGGIDESSDTTTTAPTDTPAPSTDGATTTDSAGETTTEEVTVVETTDGGTEVAAGPAAPVNNSTNGSDAVVSGGSTTDDSGGSGPGFGVVAALVALVAATLFARFRR</sequence>
<evidence type="ECO:0000313" key="6">
    <source>
        <dbReference type="Proteomes" id="UP001596099"/>
    </source>
</evidence>
<dbReference type="NCBIfam" id="TIGR04126">
    <property type="entry name" value="PGF_CTERM"/>
    <property type="match status" value="1"/>
</dbReference>
<dbReference type="InterPro" id="IPR026371">
    <property type="entry name" value="PGF_CTERM"/>
</dbReference>
<feature type="compositionally biased region" description="Low complexity" evidence="2">
    <location>
        <begin position="759"/>
        <end position="769"/>
    </location>
</feature>
<organism evidence="5 6">
    <name type="scientific">Halomarina salina</name>
    <dbReference type="NCBI Taxonomy" id="1872699"/>
    <lineage>
        <taxon>Archaea</taxon>
        <taxon>Methanobacteriati</taxon>
        <taxon>Methanobacteriota</taxon>
        <taxon>Stenosarchaea group</taxon>
        <taxon>Halobacteria</taxon>
        <taxon>Halobacteriales</taxon>
        <taxon>Natronomonadaceae</taxon>
        <taxon>Halomarina</taxon>
    </lineage>
</organism>
<feature type="domain" description="Peptidase C-terminal archaeal/bacterial" evidence="4">
    <location>
        <begin position="428"/>
        <end position="500"/>
    </location>
</feature>
<keyword evidence="3" id="KW-0472">Membrane</keyword>
<dbReference type="Pfam" id="PF04151">
    <property type="entry name" value="PPC"/>
    <property type="match status" value="2"/>
</dbReference>
<feature type="transmembrane region" description="Helical" evidence="3">
    <location>
        <begin position="775"/>
        <end position="794"/>
    </location>
</feature>
<dbReference type="Proteomes" id="UP001596099">
    <property type="component" value="Unassembled WGS sequence"/>
</dbReference>
<proteinExistence type="predicted"/>
<comment type="caution">
    <text evidence="5">The sequence shown here is derived from an EMBL/GenBank/DDBJ whole genome shotgun (WGS) entry which is preliminary data.</text>
</comment>
<feature type="compositionally biased region" description="Acidic residues" evidence="2">
    <location>
        <begin position="629"/>
        <end position="671"/>
    </location>
</feature>
<feature type="region of interest" description="Disordered" evidence="2">
    <location>
        <begin position="273"/>
        <end position="312"/>
    </location>
</feature>
<feature type="compositionally biased region" description="Low complexity" evidence="2">
    <location>
        <begin position="698"/>
        <end position="741"/>
    </location>
</feature>
<dbReference type="Gene3D" id="2.60.120.380">
    <property type="match status" value="4"/>
</dbReference>
<evidence type="ECO:0000256" key="1">
    <source>
        <dbReference type="ARBA" id="ARBA00022729"/>
    </source>
</evidence>
<dbReference type="RefSeq" id="WP_247416569.1">
    <property type="nucleotide sequence ID" value="NZ_JALLGW010000001.1"/>
</dbReference>
<keyword evidence="3" id="KW-1133">Transmembrane helix</keyword>
<protein>
    <submittedName>
        <fullName evidence="5">PPC domain-containing protein</fullName>
    </submittedName>
</protein>
<evidence type="ECO:0000256" key="2">
    <source>
        <dbReference type="SAM" id="MobiDB-lite"/>
    </source>
</evidence>
<feature type="region of interest" description="Disordered" evidence="2">
    <location>
        <begin position="508"/>
        <end position="776"/>
    </location>
</feature>
<gene>
    <name evidence="5" type="ORF">ACFPYI_15650</name>
</gene>
<dbReference type="InterPro" id="IPR007280">
    <property type="entry name" value="Peptidase_C_arc/bac"/>
</dbReference>
<keyword evidence="3" id="KW-0812">Transmembrane</keyword>
<dbReference type="GO" id="GO:0030115">
    <property type="term" value="C:S-layer"/>
    <property type="evidence" value="ECO:0007669"/>
    <property type="project" value="UniProtKB-SubCell"/>
</dbReference>
<evidence type="ECO:0000313" key="5">
    <source>
        <dbReference type="EMBL" id="MFC5972771.1"/>
    </source>
</evidence>
<feature type="compositionally biased region" description="Acidic residues" evidence="2">
    <location>
        <begin position="679"/>
        <end position="697"/>
    </location>
</feature>